<dbReference type="InterPro" id="IPR001867">
    <property type="entry name" value="OmpR/PhoB-type_DNA-bd"/>
</dbReference>
<feature type="domain" description="OmpR/PhoB-type" evidence="9">
    <location>
        <begin position="124"/>
        <end position="218"/>
    </location>
</feature>
<feature type="modified residue" description="4-aspartylphosphate" evidence="6">
    <location>
        <position position="51"/>
    </location>
</feature>
<evidence type="ECO:0000256" key="4">
    <source>
        <dbReference type="ARBA" id="ARBA00023125"/>
    </source>
</evidence>
<proteinExistence type="predicted"/>
<dbReference type="EMBL" id="CP003250">
    <property type="protein sequence ID" value="AFV77352.1"/>
    <property type="molecule type" value="Genomic_DNA"/>
</dbReference>
<feature type="domain" description="Response regulatory" evidence="8">
    <location>
        <begin position="2"/>
        <end position="116"/>
    </location>
</feature>
<evidence type="ECO:0000256" key="5">
    <source>
        <dbReference type="ARBA" id="ARBA00023163"/>
    </source>
</evidence>
<dbReference type="SMART" id="SM00862">
    <property type="entry name" value="Trans_reg_C"/>
    <property type="match status" value="1"/>
</dbReference>
<dbReference type="GO" id="GO:0000976">
    <property type="term" value="F:transcription cis-regulatory region binding"/>
    <property type="evidence" value="ECO:0007669"/>
    <property type="project" value="TreeGrafter"/>
</dbReference>
<keyword evidence="3" id="KW-0805">Transcription regulation</keyword>
<dbReference type="Pfam" id="PF00072">
    <property type="entry name" value="Response_reg"/>
    <property type="match status" value="1"/>
</dbReference>
<dbReference type="RefSeq" id="WP_015065349.1">
    <property type="nucleotide sequence ID" value="NC_019387.1"/>
</dbReference>
<evidence type="ECO:0000256" key="7">
    <source>
        <dbReference type="PROSITE-ProRule" id="PRU01091"/>
    </source>
</evidence>
<evidence type="ECO:0000259" key="8">
    <source>
        <dbReference type="PROSITE" id="PS50110"/>
    </source>
</evidence>
<dbReference type="Pfam" id="PF00486">
    <property type="entry name" value="Trans_reg_C"/>
    <property type="match status" value="1"/>
</dbReference>
<dbReference type="Gene3D" id="3.40.50.2300">
    <property type="match status" value="1"/>
</dbReference>
<organism evidence="10 11">
    <name type="scientific">Thermus oshimai JL-2</name>
    <dbReference type="NCBI Taxonomy" id="751945"/>
    <lineage>
        <taxon>Bacteria</taxon>
        <taxon>Thermotogati</taxon>
        <taxon>Deinococcota</taxon>
        <taxon>Deinococci</taxon>
        <taxon>Thermales</taxon>
        <taxon>Thermaceae</taxon>
        <taxon>Thermus</taxon>
    </lineage>
</organism>
<keyword evidence="5" id="KW-0804">Transcription</keyword>
<protein>
    <submittedName>
        <fullName evidence="10">Response regulator with CheY-like receiver domain and winged-helix DNA-binding domain</fullName>
    </submittedName>
</protein>
<dbReference type="PROSITE" id="PS50110">
    <property type="entry name" value="RESPONSE_REGULATORY"/>
    <property type="match status" value="1"/>
</dbReference>
<evidence type="ECO:0000256" key="6">
    <source>
        <dbReference type="PROSITE-ProRule" id="PRU00169"/>
    </source>
</evidence>
<dbReference type="SMART" id="SM00448">
    <property type="entry name" value="REC"/>
    <property type="match status" value="1"/>
</dbReference>
<dbReference type="Gene3D" id="6.10.250.690">
    <property type="match status" value="1"/>
</dbReference>
<dbReference type="KEGG" id="tos:Theos_2366"/>
<gene>
    <name evidence="10" type="ORF">Theos_2366</name>
</gene>
<evidence type="ECO:0000256" key="1">
    <source>
        <dbReference type="ARBA" id="ARBA00022553"/>
    </source>
</evidence>
<dbReference type="GO" id="GO:0000156">
    <property type="term" value="F:phosphorelay response regulator activity"/>
    <property type="evidence" value="ECO:0007669"/>
    <property type="project" value="TreeGrafter"/>
</dbReference>
<dbReference type="CDD" id="cd00383">
    <property type="entry name" value="trans_reg_C"/>
    <property type="match status" value="1"/>
</dbReference>
<dbReference type="Proteomes" id="UP000000211">
    <property type="component" value="Plasmid pTHEOS01"/>
</dbReference>
<dbReference type="InterPro" id="IPR011006">
    <property type="entry name" value="CheY-like_superfamily"/>
</dbReference>
<accession>K7RLU5</accession>
<evidence type="ECO:0000313" key="10">
    <source>
        <dbReference type="EMBL" id="AFV77352.1"/>
    </source>
</evidence>
<evidence type="ECO:0000259" key="9">
    <source>
        <dbReference type="PROSITE" id="PS51755"/>
    </source>
</evidence>
<dbReference type="SUPFAM" id="SSF52172">
    <property type="entry name" value="CheY-like"/>
    <property type="match status" value="1"/>
</dbReference>
<dbReference type="AlphaFoldDB" id="K7RLU5"/>
<evidence type="ECO:0000256" key="2">
    <source>
        <dbReference type="ARBA" id="ARBA00023012"/>
    </source>
</evidence>
<dbReference type="PANTHER" id="PTHR48111:SF1">
    <property type="entry name" value="TWO-COMPONENT RESPONSE REGULATOR ORR33"/>
    <property type="match status" value="1"/>
</dbReference>
<dbReference type="GO" id="GO:0032993">
    <property type="term" value="C:protein-DNA complex"/>
    <property type="evidence" value="ECO:0007669"/>
    <property type="project" value="TreeGrafter"/>
</dbReference>
<dbReference type="InterPro" id="IPR001789">
    <property type="entry name" value="Sig_transdc_resp-reg_receiver"/>
</dbReference>
<dbReference type="Gene3D" id="1.10.10.10">
    <property type="entry name" value="Winged helix-like DNA-binding domain superfamily/Winged helix DNA-binding domain"/>
    <property type="match status" value="1"/>
</dbReference>
<name>K7RLU5_THEOS</name>
<dbReference type="PANTHER" id="PTHR48111">
    <property type="entry name" value="REGULATOR OF RPOS"/>
    <property type="match status" value="1"/>
</dbReference>
<keyword evidence="11" id="KW-1185">Reference proteome</keyword>
<dbReference type="PATRIC" id="fig|751945.3.peg.2305"/>
<dbReference type="GO" id="GO:0005829">
    <property type="term" value="C:cytosol"/>
    <property type="evidence" value="ECO:0007669"/>
    <property type="project" value="TreeGrafter"/>
</dbReference>
<reference evidence="10 11" key="1">
    <citation type="journal article" date="2013" name="Genome Announc.">
        <title>Whole Genome Sequencing of Thermus oshimai JL-2 and Thermus thermophilus JL-18, Incomplete Denitrifiers from the United States Great Basin.</title>
        <authorList>
            <person name="Murugapiran S.K."/>
            <person name="Huntemann M."/>
            <person name="Wei C.L."/>
            <person name="Han J."/>
            <person name="Detter J.C."/>
            <person name="Han C.S."/>
            <person name="Erkkila T.H."/>
            <person name="Teshima H."/>
            <person name="Chen A."/>
            <person name="Kyrpides N."/>
            <person name="Mavrommatis K."/>
            <person name="Markowitz V."/>
            <person name="Szeto E."/>
            <person name="Ivanova N."/>
            <person name="Pagani I."/>
            <person name="Lam J."/>
            <person name="McDonald A.I."/>
            <person name="Dodsworth J.A."/>
            <person name="Pati A."/>
            <person name="Goodwin L."/>
            <person name="Peters L."/>
            <person name="Pitluck S."/>
            <person name="Woyke T."/>
            <person name="Hedlund B.P."/>
        </authorList>
    </citation>
    <scope>NUCLEOTIDE SEQUENCE</scope>
    <source>
        <strain evidence="10 11">JL-2</strain>
        <plasmid evidence="10">pTHEOS01</plasmid>
    </source>
</reference>
<sequence length="218" mass="24933">MRLLVAEDEPNLRDLLREVLEAGGYAVDTADGVEEAKGCLLAFPYDLLILDLALPDGDGLEVLRWLRGWGEKLPGLILTARGRLEARVQGLEAGADDYLVKPLYPQELLARVRALWRRSRGEASNRVRVGRLELDLELRRVFWKGRPVHLSGREYALLEFLALHPEGYFPREVLLEKVWPGEASVDPRTVDTYIRYLRRKLDQDAIETVRNLGYRFLG</sequence>
<dbReference type="HOGENOM" id="CLU_000445_30_1_0"/>
<feature type="DNA-binding region" description="OmpR/PhoB-type" evidence="7">
    <location>
        <begin position="124"/>
        <end position="218"/>
    </location>
</feature>
<keyword evidence="2" id="KW-0902">Two-component regulatory system</keyword>
<geneLocation type="plasmid" evidence="10 11">
    <name>pTHEOS01</name>
</geneLocation>
<dbReference type="OrthoDB" id="25887at2"/>
<keyword evidence="10" id="KW-0614">Plasmid</keyword>
<evidence type="ECO:0000313" key="11">
    <source>
        <dbReference type="Proteomes" id="UP000000211"/>
    </source>
</evidence>
<dbReference type="GO" id="GO:0006355">
    <property type="term" value="P:regulation of DNA-templated transcription"/>
    <property type="evidence" value="ECO:0007669"/>
    <property type="project" value="InterPro"/>
</dbReference>
<keyword evidence="4 7" id="KW-0238">DNA-binding</keyword>
<keyword evidence="1 6" id="KW-0597">Phosphoprotein</keyword>
<evidence type="ECO:0000256" key="3">
    <source>
        <dbReference type="ARBA" id="ARBA00023015"/>
    </source>
</evidence>
<dbReference type="InterPro" id="IPR036388">
    <property type="entry name" value="WH-like_DNA-bd_sf"/>
</dbReference>
<dbReference type="PROSITE" id="PS51755">
    <property type="entry name" value="OMPR_PHOB"/>
    <property type="match status" value="1"/>
</dbReference>
<dbReference type="InterPro" id="IPR039420">
    <property type="entry name" value="WalR-like"/>
</dbReference>